<accession>A0A6L9Y543</accession>
<keyword evidence="2" id="KW-1185">Reference proteome</keyword>
<comment type="caution">
    <text evidence="1">The sequence shown here is derived from an EMBL/GenBank/DDBJ whole genome shotgun (WGS) entry which is preliminary data.</text>
</comment>
<dbReference type="AlphaFoldDB" id="A0A6L9Y543"/>
<protein>
    <submittedName>
        <fullName evidence="1">Uncharacterized protein</fullName>
    </submittedName>
</protein>
<reference evidence="1 2" key="1">
    <citation type="submission" date="2020-02" db="EMBL/GenBank/DDBJ databases">
        <title>Pelistega sp. NLN82 were isolated from wild rodents of the Hainan Island.</title>
        <authorList>
            <person name="Niu N."/>
            <person name="Zhou J."/>
        </authorList>
    </citation>
    <scope>NUCLEOTIDE SEQUENCE [LARGE SCALE GENOMIC DNA]</scope>
    <source>
        <strain evidence="1 2">NLN82</strain>
    </source>
</reference>
<sequence>MKQLEIHHKYLTKNLAKMAKGKVPKMRVQILDKFGRRKIQNISLD</sequence>
<gene>
    <name evidence="1" type="ORF">F9B74_03970</name>
</gene>
<organism evidence="1 2">
    <name type="scientific">Pelistega ratti</name>
    <dbReference type="NCBI Taxonomy" id="2652177"/>
    <lineage>
        <taxon>Bacteria</taxon>
        <taxon>Pseudomonadati</taxon>
        <taxon>Pseudomonadota</taxon>
        <taxon>Betaproteobacteria</taxon>
        <taxon>Burkholderiales</taxon>
        <taxon>Alcaligenaceae</taxon>
        <taxon>Pelistega</taxon>
    </lineage>
</organism>
<name>A0A6L9Y543_9BURK</name>
<evidence type="ECO:0000313" key="1">
    <source>
        <dbReference type="EMBL" id="NEN75483.1"/>
    </source>
</evidence>
<dbReference type="Proteomes" id="UP000477651">
    <property type="component" value="Unassembled WGS sequence"/>
</dbReference>
<evidence type="ECO:0000313" key="2">
    <source>
        <dbReference type="Proteomes" id="UP000477651"/>
    </source>
</evidence>
<dbReference type="EMBL" id="JAAGYR010000005">
    <property type="protein sequence ID" value="NEN75483.1"/>
    <property type="molecule type" value="Genomic_DNA"/>
</dbReference>
<dbReference type="RefSeq" id="WP_159990742.1">
    <property type="nucleotide sequence ID" value="NZ_CP047165.1"/>
</dbReference>
<proteinExistence type="predicted"/>